<accession>A0ABM9J8L8</accession>
<evidence type="ECO:0000313" key="2">
    <source>
        <dbReference type="Proteomes" id="UP001189773"/>
    </source>
</evidence>
<name>A0ABM9J8L8_9RALS</name>
<gene>
    <name evidence="1" type="ORF">LMG18095_01401</name>
</gene>
<keyword evidence="2" id="KW-1185">Reference proteome</keyword>
<protein>
    <submittedName>
        <fullName evidence="1">Uncharacterized protein</fullName>
    </submittedName>
</protein>
<dbReference type="Proteomes" id="UP001189773">
    <property type="component" value="Unassembled WGS sequence"/>
</dbReference>
<organism evidence="1 2">
    <name type="scientific">Ralstonia thomasii</name>
    <dbReference type="NCBI Taxonomy" id="3058596"/>
    <lineage>
        <taxon>Bacteria</taxon>
        <taxon>Pseudomonadati</taxon>
        <taxon>Pseudomonadota</taxon>
        <taxon>Betaproteobacteria</taxon>
        <taxon>Burkholderiales</taxon>
        <taxon>Burkholderiaceae</taxon>
        <taxon>Ralstonia</taxon>
    </lineage>
</organism>
<comment type="caution">
    <text evidence="1">The sequence shown here is derived from an EMBL/GenBank/DDBJ whole genome shotgun (WGS) entry which is preliminary data.</text>
</comment>
<proteinExistence type="predicted"/>
<sequence length="200" mass="22125">MAPRIIQMNEDAVWLLWTALRHYATQPLTDDLPIWAAMGLDVPKRPLLPRGITRAEVHDILEIPRHASSAAHGIIPLHPCRTFREPPAGTRPPLELRSHALQDQPPAVGRHRAAPACAEPHRARLCGQPHRVGGQPCRFGQDQTGDQLSGSERAARHLVRGGRRRHGPGQLFPDLRASLRCASWCRQCHPAAAVQPRPSV</sequence>
<reference evidence="1 2" key="1">
    <citation type="submission" date="2023-07" db="EMBL/GenBank/DDBJ databases">
        <authorList>
            <person name="Peeters C."/>
        </authorList>
    </citation>
    <scope>NUCLEOTIDE SEQUENCE [LARGE SCALE GENOMIC DNA]</scope>
    <source>
        <strain evidence="1 2">LMG 18095</strain>
    </source>
</reference>
<dbReference type="EMBL" id="CATZAR010000003">
    <property type="protein sequence ID" value="CAJ0786095.1"/>
    <property type="molecule type" value="Genomic_DNA"/>
</dbReference>
<evidence type="ECO:0000313" key="1">
    <source>
        <dbReference type="EMBL" id="CAJ0786095.1"/>
    </source>
</evidence>